<sequence>MRKFVIGQVFIIVAIVMLSPNISADDDCLNICYGNIIYGPDDVYFNNQAKEAEIKYQVELLNVNGTSVSSGSVVKNIDIYYKEKNRVKSFASHYKSVIASRYNCEESHWQHANNYFDVGCQYKTLLLTVRNPRELYITAKLMGDNHSVIHSYTTHLKEKSVTETSGSDYYSSGQCISDYDDRKRPFTEGIVSIKPVEGPGVVKVSRNTYKLYVNYNETSHEKYKYAIALQIETSKKKKFYGLVVTECSPCEKYEKVIWLDPHWSLLRHFHTKGIDRYDFAVSNDDKKIIFWNYSKKFINRKLVFHTIRSHVHPLRIDVIKDSQTQHCDRFRAGGYSHTPIPDESAGYLGDEPCDLPSSAISGVSCKPTTQFTKPGISPTTPLELMTASLLPEAPTSEVILIASTNITGDGDIRNQTGNATLHSDGDRLDPFIFSLLAVAALVALEYD</sequence>
<keyword evidence="3" id="KW-1185">Reference proteome</keyword>
<keyword evidence="1" id="KW-0732">Signal</keyword>
<gene>
    <name evidence="2" type="ORF">V5J35_000265</name>
</gene>
<accession>A0ABV2SBC5</accession>
<comment type="caution">
    <text evidence="2">The sequence shown here is derived from an EMBL/GenBank/DDBJ whole genome shotgun (WGS) entry which is preliminary data.</text>
</comment>
<feature type="chain" id="PRO_5047537036" description="DUF4424 domain-containing protein" evidence="1">
    <location>
        <begin position="25"/>
        <end position="447"/>
    </location>
</feature>
<evidence type="ECO:0000313" key="3">
    <source>
        <dbReference type="Proteomes" id="UP001549366"/>
    </source>
</evidence>
<reference evidence="2 3" key="1">
    <citation type="submission" date="2024-06" db="EMBL/GenBank/DDBJ databases">
        <title>Genomic Encyclopedia of Type Strains, Phase V (KMG-V): Genome sequencing to study the core and pangenomes of soil and plant-associated prokaryotes.</title>
        <authorList>
            <person name="Whitman W."/>
        </authorList>
    </citation>
    <scope>NUCLEOTIDE SEQUENCE [LARGE SCALE GENOMIC DNA]</scope>
    <source>
        <strain evidence="2 3">NE40</strain>
    </source>
</reference>
<dbReference type="RefSeq" id="WP_354009534.1">
    <property type="nucleotide sequence ID" value="NZ_JBEWTA010000001.1"/>
</dbReference>
<name>A0ABV2SBC5_9GAMM</name>
<organism evidence="2 3">
    <name type="scientific">Endozoicomonas lisbonensis</name>
    <dbReference type="NCBI Taxonomy" id="3120522"/>
    <lineage>
        <taxon>Bacteria</taxon>
        <taxon>Pseudomonadati</taxon>
        <taxon>Pseudomonadota</taxon>
        <taxon>Gammaproteobacteria</taxon>
        <taxon>Oceanospirillales</taxon>
        <taxon>Endozoicomonadaceae</taxon>
        <taxon>Endozoicomonas</taxon>
    </lineage>
</organism>
<evidence type="ECO:0000313" key="2">
    <source>
        <dbReference type="EMBL" id="MET4755073.1"/>
    </source>
</evidence>
<protein>
    <recommendedName>
        <fullName evidence="4">DUF4424 domain-containing protein</fullName>
    </recommendedName>
</protein>
<feature type="signal peptide" evidence="1">
    <location>
        <begin position="1"/>
        <end position="24"/>
    </location>
</feature>
<dbReference type="EMBL" id="JBEWTB010000002">
    <property type="protein sequence ID" value="MET4755073.1"/>
    <property type="molecule type" value="Genomic_DNA"/>
</dbReference>
<dbReference type="Proteomes" id="UP001549366">
    <property type="component" value="Unassembled WGS sequence"/>
</dbReference>
<evidence type="ECO:0000256" key="1">
    <source>
        <dbReference type="SAM" id="SignalP"/>
    </source>
</evidence>
<proteinExistence type="predicted"/>
<evidence type="ECO:0008006" key="4">
    <source>
        <dbReference type="Google" id="ProtNLM"/>
    </source>
</evidence>